<feature type="compositionally biased region" description="Basic and acidic residues" evidence="1">
    <location>
        <begin position="12"/>
        <end position="29"/>
    </location>
</feature>
<dbReference type="AlphaFoldDB" id="L0JMX1"/>
<proteinExistence type="predicted"/>
<dbReference type="KEGG" id="npe:Natpe_2815"/>
<evidence type="ECO:0000313" key="2">
    <source>
        <dbReference type="EMBL" id="AGB32614.1"/>
    </source>
</evidence>
<feature type="region of interest" description="Disordered" evidence="1">
    <location>
        <begin position="1"/>
        <end position="29"/>
    </location>
</feature>
<accession>L0JMX1</accession>
<name>L0JMX1_NATP1</name>
<evidence type="ECO:0000256" key="1">
    <source>
        <dbReference type="SAM" id="MobiDB-lite"/>
    </source>
</evidence>
<protein>
    <submittedName>
        <fullName evidence="2">Uncharacterized protein</fullName>
    </submittedName>
</protein>
<dbReference type="EMBL" id="CP003372">
    <property type="protein sequence ID" value="AGB32614.1"/>
    <property type="molecule type" value="Genomic_DNA"/>
</dbReference>
<organism evidence="2 3">
    <name type="scientific">Natrinema pellirubrum (strain DSM 15624 / CIP 106293 / JCM 10476 / NCIMB 786 / 157)</name>
    <dbReference type="NCBI Taxonomy" id="797303"/>
    <lineage>
        <taxon>Archaea</taxon>
        <taxon>Methanobacteriati</taxon>
        <taxon>Methanobacteriota</taxon>
        <taxon>Stenosarchaea group</taxon>
        <taxon>Halobacteria</taxon>
        <taxon>Halobacteriales</taxon>
        <taxon>Natrialbaceae</taxon>
        <taxon>Natrinema</taxon>
    </lineage>
</organism>
<reference evidence="3" key="1">
    <citation type="submission" date="2012-02" db="EMBL/GenBank/DDBJ databases">
        <title>Complete sequence of chromosome of Natrinema pellirubrum DSM 15624.</title>
        <authorList>
            <person name="Lucas S."/>
            <person name="Han J."/>
            <person name="Lapidus A."/>
            <person name="Cheng J.-F."/>
            <person name="Goodwin L."/>
            <person name="Pitluck S."/>
            <person name="Peters L."/>
            <person name="Teshima H."/>
            <person name="Detter J.C."/>
            <person name="Han C."/>
            <person name="Tapia R."/>
            <person name="Land M."/>
            <person name="Hauser L."/>
            <person name="Kyrpides N."/>
            <person name="Ivanova N."/>
            <person name="Pagani I."/>
            <person name="Sproer C."/>
            <person name="Anderson I."/>
            <person name="Woyke T."/>
        </authorList>
    </citation>
    <scope>NUCLEOTIDE SEQUENCE [LARGE SCALE GENOMIC DNA]</scope>
    <source>
        <strain evidence="3">DSM 15624 / JCM 10476 / NCIMB 786</strain>
    </source>
</reference>
<dbReference type="STRING" id="797303.Natpe_2815"/>
<dbReference type="HOGENOM" id="CLU_2629831_0_0_2"/>
<evidence type="ECO:0000313" key="3">
    <source>
        <dbReference type="Proteomes" id="UP000010843"/>
    </source>
</evidence>
<sequence length="77" mass="8718">MIFPTAITRSRVPSEHGSDNPPPTDEKPIDEVYHDRNLLAIAELVIRPSLEDVEDIDRFVLLIPLFASRLDEDSVGY</sequence>
<gene>
    <name evidence="2" type="ordered locus">Natpe_2815</name>
</gene>
<dbReference type="Proteomes" id="UP000010843">
    <property type="component" value="Chromosome"/>
</dbReference>